<evidence type="ECO:0000313" key="5">
    <source>
        <dbReference type="Proteomes" id="UP000256970"/>
    </source>
</evidence>
<keyword evidence="3" id="KW-0732">Signal</keyword>
<feature type="compositionally biased region" description="Low complexity" evidence="2">
    <location>
        <begin position="133"/>
        <end position="152"/>
    </location>
</feature>
<gene>
    <name evidence="4" type="ORF">BQ4739_LOCUS3870</name>
</gene>
<evidence type="ECO:0000256" key="1">
    <source>
        <dbReference type="ARBA" id="ARBA00004430"/>
    </source>
</evidence>
<name>A0A383VDN8_TETOB</name>
<feature type="signal peptide" evidence="3">
    <location>
        <begin position="1"/>
        <end position="22"/>
    </location>
</feature>
<accession>A0A383VDN8</accession>
<proteinExistence type="predicted"/>
<feature type="chain" id="PRO_5016905005" evidence="3">
    <location>
        <begin position="23"/>
        <end position="545"/>
    </location>
</feature>
<dbReference type="Gene3D" id="3.80.10.10">
    <property type="entry name" value="Ribonuclease Inhibitor"/>
    <property type="match status" value="2"/>
</dbReference>
<reference evidence="4 5" key="1">
    <citation type="submission" date="2016-10" db="EMBL/GenBank/DDBJ databases">
        <authorList>
            <person name="Cai Z."/>
        </authorList>
    </citation>
    <scope>NUCLEOTIDE SEQUENCE [LARGE SCALE GENOMIC DNA]</scope>
</reference>
<protein>
    <submittedName>
        <fullName evidence="4">Uncharacterized protein</fullName>
    </submittedName>
</protein>
<evidence type="ECO:0000256" key="2">
    <source>
        <dbReference type="SAM" id="MobiDB-lite"/>
    </source>
</evidence>
<evidence type="ECO:0000256" key="3">
    <source>
        <dbReference type="SAM" id="SignalP"/>
    </source>
</evidence>
<dbReference type="AlphaFoldDB" id="A0A383VDN8"/>
<dbReference type="EMBL" id="FNXT01000303">
    <property type="protein sequence ID" value="SZX63311.1"/>
    <property type="molecule type" value="Genomic_DNA"/>
</dbReference>
<dbReference type="Proteomes" id="UP000256970">
    <property type="component" value="Unassembled WGS sequence"/>
</dbReference>
<feature type="region of interest" description="Disordered" evidence="2">
    <location>
        <begin position="133"/>
        <end position="154"/>
    </location>
</feature>
<organism evidence="4 5">
    <name type="scientific">Tetradesmus obliquus</name>
    <name type="common">Green alga</name>
    <name type="synonym">Acutodesmus obliquus</name>
    <dbReference type="NCBI Taxonomy" id="3088"/>
    <lineage>
        <taxon>Eukaryota</taxon>
        <taxon>Viridiplantae</taxon>
        <taxon>Chlorophyta</taxon>
        <taxon>core chlorophytes</taxon>
        <taxon>Chlorophyceae</taxon>
        <taxon>CS clade</taxon>
        <taxon>Sphaeropleales</taxon>
        <taxon>Scenedesmaceae</taxon>
        <taxon>Tetradesmus</taxon>
    </lineage>
</organism>
<dbReference type="GO" id="GO:0031146">
    <property type="term" value="P:SCF-dependent proteasomal ubiquitin-dependent protein catabolic process"/>
    <property type="evidence" value="ECO:0007669"/>
    <property type="project" value="TreeGrafter"/>
</dbReference>
<keyword evidence="5" id="KW-1185">Reference proteome</keyword>
<dbReference type="InterPro" id="IPR032675">
    <property type="entry name" value="LRR_dom_sf"/>
</dbReference>
<sequence>MPNNHNGAAVAAAGLPLQLIVASSLASCKDSKQATQQLYNLLATNKVFSEALQGCSGVLPVTFGPPATAEAAAAFAGWLAKYGRLAGSLELQLLPEGAFLNRGDTASTSQRSATELAIAAALESAAAAAAGSSSSCSSSSSRQQQQQQQQQQPRRPVLAFLQAFRIGTALPSLQQLRQLRLYDYGFLYHEVGCDPVLVGCGALTNLKRLVLPEVESKELLQRLPASLQELELASAEDRGLLQLGHLTALTKLALGEDSGRVTLWQQDVLPPNLLELSAGNLAFASCLLPLKELRQLTLEDINYNVAPAVQLQQLSSLTALTAVDMTYHADADLIDAAAAGWEALKVRSLYLAPGDNGSFARSTLLQLSHPTDLESLFIQTCGLGALDPERLADGLRGLRNLHSLHLSSVYWDSAEDGASNARSLVSMLRVLAARRHLMPQLTYLRLEKQRVGRAAAAALSQMHGLRRLELVDCQLDDGSAAKIALGLKPQLQHLDLSCNAQLTDACLPALADALPGLRMSSFKGCTGLTREGLLRHVLHAADDDD</sequence>
<dbReference type="GO" id="GO:0005930">
    <property type="term" value="C:axoneme"/>
    <property type="evidence" value="ECO:0007669"/>
    <property type="project" value="UniProtKB-SubCell"/>
</dbReference>
<dbReference type="GO" id="GO:0019005">
    <property type="term" value="C:SCF ubiquitin ligase complex"/>
    <property type="evidence" value="ECO:0007669"/>
    <property type="project" value="TreeGrafter"/>
</dbReference>
<dbReference type="SUPFAM" id="SSF52047">
    <property type="entry name" value="RNI-like"/>
    <property type="match status" value="1"/>
</dbReference>
<comment type="subcellular location">
    <subcellularLocation>
        <location evidence="1">Cytoplasm</location>
        <location evidence="1">Cytoskeleton</location>
        <location evidence="1">Cilium axoneme</location>
    </subcellularLocation>
</comment>
<evidence type="ECO:0000313" key="4">
    <source>
        <dbReference type="EMBL" id="SZX63311.1"/>
    </source>
</evidence>
<dbReference type="PANTHER" id="PTHR13318">
    <property type="entry name" value="PARTNER OF PAIRED, ISOFORM B-RELATED"/>
    <property type="match status" value="1"/>
</dbReference>